<feature type="non-terminal residue" evidence="1">
    <location>
        <position position="181"/>
    </location>
</feature>
<dbReference type="AlphaFoldDB" id="X0YWX6"/>
<sequence>MFKPKNDAIQIGQQTIKIPCRNGLTFTESQEVVFDIPRTVGFADLSNAYVEVDVDIGVPNADAANATMPILQPDKVTGCQSMINTMRVVSESGRKIEELYPYNVNAQLHYNATGDEGMKNKRSRTEGCANSYQILDNPFCVPNRPVLGANDPQGAAAPGNPEDPLSVLALANDCAKQVTRK</sequence>
<comment type="caution">
    <text evidence="1">The sequence shown here is derived from an EMBL/GenBank/DDBJ whole genome shotgun (WGS) entry which is preliminary data.</text>
</comment>
<protein>
    <submittedName>
        <fullName evidence="1">Uncharacterized protein</fullName>
    </submittedName>
</protein>
<gene>
    <name evidence="1" type="ORF">S01H1_62418</name>
</gene>
<reference evidence="1" key="1">
    <citation type="journal article" date="2014" name="Front. Microbiol.">
        <title>High frequency of phylogenetically diverse reductive dehalogenase-homologous genes in deep subseafloor sedimentary metagenomes.</title>
        <authorList>
            <person name="Kawai M."/>
            <person name="Futagami T."/>
            <person name="Toyoda A."/>
            <person name="Takaki Y."/>
            <person name="Nishi S."/>
            <person name="Hori S."/>
            <person name="Arai W."/>
            <person name="Tsubouchi T."/>
            <person name="Morono Y."/>
            <person name="Uchiyama I."/>
            <person name="Ito T."/>
            <person name="Fujiyama A."/>
            <person name="Inagaki F."/>
            <person name="Takami H."/>
        </authorList>
    </citation>
    <scope>NUCLEOTIDE SEQUENCE</scope>
    <source>
        <strain evidence="1">Expedition CK06-06</strain>
    </source>
</reference>
<dbReference type="EMBL" id="BARS01040996">
    <property type="protein sequence ID" value="GAG41086.1"/>
    <property type="molecule type" value="Genomic_DNA"/>
</dbReference>
<organism evidence="1">
    <name type="scientific">marine sediment metagenome</name>
    <dbReference type="NCBI Taxonomy" id="412755"/>
    <lineage>
        <taxon>unclassified sequences</taxon>
        <taxon>metagenomes</taxon>
        <taxon>ecological metagenomes</taxon>
    </lineage>
</organism>
<evidence type="ECO:0000313" key="1">
    <source>
        <dbReference type="EMBL" id="GAG41086.1"/>
    </source>
</evidence>
<proteinExistence type="predicted"/>
<name>X0YWX6_9ZZZZ</name>
<accession>X0YWX6</accession>